<organism evidence="1 2">
    <name type="scientific">Streptomyces maoxianensis</name>
    <dbReference type="NCBI Taxonomy" id="1459942"/>
    <lineage>
        <taxon>Bacteria</taxon>
        <taxon>Bacillati</taxon>
        <taxon>Actinomycetota</taxon>
        <taxon>Actinomycetes</taxon>
        <taxon>Kitasatosporales</taxon>
        <taxon>Streptomycetaceae</taxon>
        <taxon>Streptomyces</taxon>
    </lineage>
</organism>
<proteinExistence type="predicted"/>
<sequence>MPPTDLLGRLKFPASVALPGYSSCSWRDADGHLDAVGVWTPDGSTAIAHVSGAVRQIGPQRLWDTVEDLAKVFDDEPPRDEFILTVTPTHQAVSYGDPDGSSWALPTTP</sequence>
<comment type="caution">
    <text evidence="1">The sequence shown here is derived from an EMBL/GenBank/DDBJ whole genome shotgun (WGS) entry which is preliminary data.</text>
</comment>
<keyword evidence="2" id="KW-1185">Reference proteome</keyword>
<accession>A0ABV9GDP3</accession>
<evidence type="ECO:0000313" key="1">
    <source>
        <dbReference type="EMBL" id="MFC4612252.1"/>
    </source>
</evidence>
<evidence type="ECO:0000313" key="2">
    <source>
        <dbReference type="Proteomes" id="UP001595993"/>
    </source>
</evidence>
<dbReference type="EMBL" id="JBHSFE010000030">
    <property type="protein sequence ID" value="MFC4612252.1"/>
    <property type="molecule type" value="Genomic_DNA"/>
</dbReference>
<reference evidence="2" key="1">
    <citation type="journal article" date="2019" name="Int. J. Syst. Evol. Microbiol.">
        <title>The Global Catalogue of Microorganisms (GCM) 10K type strain sequencing project: providing services to taxonomists for standard genome sequencing and annotation.</title>
        <authorList>
            <consortium name="The Broad Institute Genomics Platform"/>
            <consortium name="The Broad Institute Genome Sequencing Center for Infectious Disease"/>
            <person name="Wu L."/>
            <person name="Ma J."/>
        </authorList>
    </citation>
    <scope>NUCLEOTIDE SEQUENCE [LARGE SCALE GENOMIC DNA]</scope>
    <source>
        <strain evidence="2">CGMCC 4.7139</strain>
    </source>
</reference>
<protein>
    <submittedName>
        <fullName evidence="1">Uncharacterized protein</fullName>
    </submittedName>
</protein>
<dbReference type="RefSeq" id="WP_381202214.1">
    <property type="nucleotide sequence ID" value="NZ_JBHSFE010000030.1"/>
</dbReference>
<gene>
    <name evidence="1" type="ORF">ACFO9E_31550</name>
</gene>
<name>A0ABV9GDP3_9ACTN</name>
<dbReference type="Proteomes" id="UP001595993">
    <property type="component" value="Unassembled WGS sequence"/>
</dbReference>